<sequence length="143" mass="16006">MPPSSRMADLADWTVELTTGTEHFEAGEIALRVRHGGSVEVDHRRAGDHRRYTGLLDADELARFAEAMRETGIDTLVSTRTEWATGEDTLRVEVRDGDAPVHRAEIPAGERFDDERVGRVLRAYDEVVERVTEGRLPYGPAAY</sequence>
<keyword evidence="2" id="KW-1185">Reference proteome</keyword>
<organism evidence="1 2">
    <name type="scientific">Solirubrobacter deserti</name>
    <dbReference type="NCBI Taxonomy" id="2282478"/>
    <lineage>
        <taxon>Bacteria</taxon>
        <taxon>Bacillati</taxon>
        <taxon>Actinomycetota</taxon>
        <taxon>Thermoleophilia</taxon>
        <taxon>Solirubrobacterales</taxon>
        <taxon>Solirubrobacteraceae</taxon>
        <taxon>Solirubrobacter</taxon>
    </lineage>
</organism>
<evidence type="ECO:0000313" key="1">
    <source>
        <dbReference type="EMBL" id="MDA0140295.1"/>
    </source>
</evidence>
<evidence type="ECO:0008006" key="3">
    <source>
        <dbReference type="Google" id="ProtNLM"/>
    </source>
</evidence>
<dbReference type="RefSeq" id="WP_202955114.1">
    <property type="nucleotide sequence ID" value="NZ_JAPCID010000037.1"/>
</dbReference>
<gene>
    <name evidence="1" type="ORF">OJ962_22540</name>
</gene>
<dbReference type="EMBL" id="JAPCID010000037">
    <property type="protein sequence ID" value="MDA0140295.1"/>
    <property type="molecule type" value="Genomic_DNA"/>
</dbReference>
<dbReference type="Proteomes" id="UP001147700">
    <property type="component" value="Unassembled WGS sequence"/>
</dbReference>
<accession>A0ABT4RNZ1</accession>
<evidence type="ECO:0000313" key="2">
    <source>
        <dbReference type="Proteomes" id="UP001147700"/>
    </source>
</evidence>
<comment type="caution">
    <text evidence="1">The sequence shown here is derived from an EMBL/GenBank/DDBJ whole genome shotgun (WGS) entry which is preliminary data.</text>
</comment>
<proteinExistence type="predicted"/>
<reference evidence="1" key="1">
    <citation type="submission" date="2022-10" db="EMBL/GenBank/DDBJ databases">
        <title>The WGS of Solirubrobacter sp. CPCC 204708.</title>
        <authorList>
            <person name="Jiang Z."/>
        </authorList>
    </citation>
    <scope>NUCLEOTIDE SEQUENCE</scope>
    <source>
        <strain evidence="1">CPCC 204708</strain>
    </source>
</reference>
<protein>
    <recommendedName>
        <fullName evidence="3">DUF1857 family protein</fullName>
    </recommendedName>
</protein>
<name>A0ABT4RNZ1_9ACTN</name>